<protein>
    <submittedName>
        <fullName evidence="1">Uncharacterized protein</fullName>
    </submittedName>
</protein>
<sequence length="35" mass="3797">DNVTSYAMESLPVEKYKSKLSSQEESVGFGSASKL</sequence>
<keyword evidence="2" id="KW-1185">Reference proteome</keyword>
<comment type="caution">
    <text evidence="1">The sequence shown here is derived from an EMBL/GenBank/DDBJ whole genome shotgun (WGS) entry which is preliminary data.</text>
</comment>
<accession>A0A4Y2SB82</accession>
<gene>
    <name evidence="1" type="ORF">AVEN_122089-2_1</name>
</gene>
<dbReference type="Proteomes" id="UP000499080">
    <property type="component" value="Unassembled WGS sequence"/>
</dbReference>
<dbReference type="EMBL" id="BGPR01020801">
    <property type="protein sequence ID" value="GBN85488.1"/>
    <property type="molecule type" value="Genomic_DNA"/>
</dbReference>
<feature type="non-terminal residue" evidence="1">
    <location>
        <position position="35"/>
    </location>
</feature>
<evidence type="ECO:0000313" key="1">
    <source>
        <dbReference type="EMBL" id="GBN85488.1"/>
    </source>
</evidence>
<dbReference type="AlphaFoldDB" id="A0A4Y2SB82"/>
<name>A0A4Y2SB82_ARAVE</name>
<reference evidence="1 2" key="1">
    <citation type="journal article" date="2019" name="Sci. Rep.">
        <title>Orb-weaving spider Araneus ventricosus genome elucidates the spidroin gene catalogue.</title>
        <authorList>
            <person name="Kono N."/>
            <person name="Nakamura H."/>
            <person name="Ohtoshi R."/>
            <person name="Moran D.A.P."/>
            <person name="Shinohara A."/>
            <person name="Yoshida Y."/>
            <person name="Fujiwara M."/>
            <person name="Mori M."/>
            <person name="Tomita M."/>
            <person name="Arakawa K."/>
        </authorList>
    </citation>
    <scope>NUCLEOTIDE SEQUENCE [LARGE SCALE GENOMIC DNA]</scope>
</reference>
<organism evidence="1 2">
    <name type="scientific">Araneus ventricosus</name>
    <name type="common">Orbweaver spider</name>
    <name type="synonym">Epeira ventricosa</name>
    <dbReference type="NCBI Taxonomy" id="182803"/>
    <lineage>
        <taxon>Eukaryota</taxon>
        <taxon>Metazoa</taxon>
        <taxon>Ecdysozoa</taxon>
        <taxon>Arthropoda</taxon>
        <taxon>Chelicerata</taxon>
        <taxon>Arachnida</taxon>
        <taxon>Araneae</taxon>
        <taxon>Araneomorphae</taxon>
        <taxon>Entelegynae</taxon>
        <taxon>Araneoidea</taxon>
        <taxon>Araneidae</taxon>
        <taxon>Araneus</taxon>
    </lineage>
</organism>
<proteinExistence type="predicted"/>
<evidence type="ECO:0000313" key="2">
    <source>
        <dbReference type="Proteomes" id="UP000499080"/>
    </source>
</evidence>
<feature type="non-terminal residue" evidence="1">
    <location>
        <position position="1"/>
    </location>
</feature>